<comment type="caution">
    <text evidence="1">The sequence shown here is derived from an EMBL/GenBank/DDBJ whole genome shotgun (WGS) entry which is preliminary data.</text>
</comment>
<reference evidence="1 2" key="1">
    <citation type="journal article" date="2011" name="Front. Microbiol.">
        <title>Genomic signatures of strain selection and enhancement in Bacillus atrophaeus var. globigii, a historical biowarfare simulant.</title>
        <authorList>
            <person name="Gibbons H.S."/>
            <person name="Broomall S.M."/>
            <person name="McNew L.A."/>
            <person name="Daligault H."/>
            <person name="Chapman C."/>
            <person name="Bruce D."/>
            <person name="Karavis M."/>
            <person name="Krepps M."/>
            <person name="McGregor P.A."/>
            <person name="Hong C."/>
            <person name="Park K.H."/>
            <person name="Akmal A."/>
            <person name="Feldman A."/>
            <person name="Lin J.S."/>
            <person name="Chang W.E."/>
            <person name="Higgs B.W."/>
            <person name="Demirev P."/>
            <person name="Lindquist J."/>
            <person name="Liem A."/>
            <person name="Fochler E."/>
            <person name="Read T.D."/>
            <person name="Tapia R."/>
            <person name="Johnson S."/>
            <person name="Bishop-Lilly K.A."/>
            <person name="Detter C."/>
            <person name="Han C."/>
            <person name="Sozhamannan S."/>
            <person name="Rosenzweig C.N."/>
            <person name="Skowronski E.W."/>
        </authorList>
    </citation>
    <scope>NUCLEOTIDE SEQUENCE [LARGE SCALE GENOMIC DNA]</scope>
    <source>
        <strain evidence="1 2">Y4G10-17</strain>
    </source>
</reference>
<protein>
    <recommendedName>
        <fullName evidence="3">Outer membrane protein beta-barrel domain-containing protein</fullName>
    </recommendedName>
</protein>
<name>A0A432WHG0_9GAMM</name>
<evidence type="ECO:0000313" key="1">
    <source>
        <dbReference type="EMBL" id="RUO33161.1"/>
    </source>
</evidence>
<proteinExistence type="predicted"/>
<evidence type="ECO:0000313" key="2">
    <source>
        <dbReference type="Proteomes" id="UP000287823"/>
    </source>
</evidence>
<organism evidence="1 2">
    <name type="scientific">Aliidiomarina soli</name>
    <dbReference type="NCBI Taxonomy" id="1928574"/>
    <lineage>
        <taxon>Bacteria</taxon>
        <taxon>Pseudomonadati</taxon>
        <taxon>Pseudomonadota</taxon>
        <taxon>Gammaproteobacteria</taxon>
        <taxon>Alteromonadales</taxon>
        <taxon>Idiomarinaceae</taxon>
        <taxon>Aliidiomarina</taxon>
    </lineage>
</organism>
<keyword evidence="2" id="KW-1185">Reference proteome</keyword>
<dbReference type="AlphaFoldDB" id="A0A432WHG0"/>
<gene>
    <name evidence="1" type="ORF">CWE14_08010</name>
</gene>
<evidence type="ECO:0008006" key="3">
    <source>
        <dbReference type="Google" id="ProtNLM"/>
    </source>
</evidence>
<dbReference type="Proteomes" id="UP000287823">
    <property type="component" value="Unassembled WGS sequence"/>
</dbReference>
<accession>A0A432WHG0</accession>
<sequence>MSAQSLNLTQPSYTHFSGSIGENSRGYRSYNLDTEYEIGHKLFVTGTYQHVRQRFNDDTTFRESIIDLGVGRYFNVYDRTTLDVSVSLGNFTQSSNPFSASGNTFYTLNSGLRRRHDMFEYRLGYRYIDMESFDSNHGIVASAHIYFTPQTALGVYFNDVYSNSNWSLGMRFLF</sequence>
<dbReference type="EMBL" id="PIPO01000003">
    <property type="protein sequence ID" value="RUO33161.1"/>
    <property type="molecule type" value="Genomic_DNA"/>
</dbReference>